<name>A0A8K0CVI5_IGNLU</name>
<organism evidence="3 4">
    <name type="scientific">Ignelater luminosus</name>
    <name type="common">Cucubano</name>
    <name type="synonym">Pyrophorus luminosus</name>
    <dbReference type="NCBI Taxonomy" id="2038154"/>
    <lineage>
        <taxon>Eukaryota</taxon>
        <taxon>Metazoa</taxon>
        <taxon>Ecdysozoa</taxon>
        <taxon>Arthropoda</taxon>
        <taxon>Hexapoda</taxon>
        <taxon>Insecta</taxon>
        <taxon>Pterygota</taxon>
        <taxon>Neoptera</taxon>
        <taxon>Endopterygota</taxon>
        <taxon>Coleoptera</taxon>
        <taxon>Polyphaga</taxon>
        <taxon>Elateriformia</taxon>
        <taxon>Elateroidea</taxon>
        <taxon>Elateridae</taxon>
        <taxon>Agrypninae</taxon>
        <taxon>Pyrophorini</taxon>
        <taxon>Ignelater</taxon>
    </lineage>
</organism>
<dbReference type="AlphaFoldDB" id="A0A8K0CVI5"/>
<evidence type="ECO:0000313" key="4">
    <source>
        <dbReference type="Proteomes" id="UP000801492"/>
    </source>
</evidence>
<accession>A0A8K0CVI5</accession>
<comment type="caution">
    <text evidence="3">The sequence shown here is derived from an EMBL/GenBank/DDBJ whole genome shotgun (WGS) entry which is preliminary data.</text>
</comment>
<dbReference type="Proteomes" id="UP000801492">
    <property type="component" value="Unassembled WGS sequence"/>
</dbReference>
<feature type="domain" description="PiggyBac transposable element-derived protein" evidence="2">
    <location>
        <begin position="70"/>
        <end position="130"/>
    </location>
</feature>
<dbReference type="Pfam" id="PF13843">
    <property type="entry name" value="DDE_Tnp_1_7"/>
    <property type="match status" value="1"/>
</dbReference>
<gene>
    <name evidence="3" type="ORF">ILUMI_12904</name>
</gene>
<dbReference type="PANTHER" id="PTHR47272:SF1">
    <property type="entry name" value="PIGGYBAC TRANSPOSABLE ELEMENT-DERIVED PROTEIN 3-LIKE"/>
    <property type="match status" value="1"/>
</dbReference>
<keyword evidence="4" id="KW-1185">Reference proteome</keyword>
<protein>
    <recommendedName>
        <fullName evidence="2">PiggyBac transposable element-derived protein domain-containing protein</fullName>
    </recommendedName>
</protein>
<reference evidence="3" key="1">
    <citation type="submission" date="2019-08" db="EMBL/GenBank/DDBJ databases">
        <title>The genome of the North American firefly Photinus pyralis.</title>
        <authorList>
            <consortium name="Photinus pyralis genome working group"/>
            <person name="Fallon T.R."/>
            <person name="Sander Lower S.E."/>
            <person name="Weng J.-K."/>
        </authorList>
    </citation>
    <scope>NUCLEOTIDE SEQUENCE</scope>
    <source>
        <strain evidence="3">TRF0915ILg1</strain>
        <tissue evidence="3">Whole body</tissue>
    </source>
</reference>
<evidence type="ECO:0000256" key="1">
    <source>
        <dbReference type="SAM" id="MobiDB-lite"/>
    </source>
</evidence>
<evidence type="ECO:0000259" key="2">
    <source>
        <dbReference type="Pfam" id="PF13843"/>
    </source>
</evidence>
<feature type="compositionally biased region" description="Acidic residues" evidence="1">
    <location>
        <begin position="34"/>
        <end position="48"/>
    </location>
</feature>
<dbReference type="OrthoDB" id="6776360at2759"/>
<evidence type="ECO:0000313" key="3">
    <source>
        <dbReference type="EMBL" id="KAF2893269.1"/>
    </source>
</evidence>
<sequence length="163" mass="18675">MGSNEKISLAEQEDEDIGDNQYVDYNFDDKAEDSSDNQDDNYNDEVSSDAETNICKGNEELVEGTGQDSPFVYFTRDFPLEIFTLMADNTNVYSVFKTDKSVNTTDNEMRRLVALHIIMGIINYPRLRLYGTPQTKFNLARNTGICRNRNSLESLVCHECEQR</sequence>
<feature type="region of interest" description="Disordered" evidence="1">
    <location>
        <begin position="1"/>
        <end position="49"/>
    </location>
</feature>
<dbReference type="PANTHER" id="PTHR47272">
    <property type="entry name" value="DDE_TNP_1_7 DOMAIN-CONTAINING PROTEIN"/>
    <property type="match status" value="1"/>
</dbReference>
<dbReference type="EMBL" id="VTPC01008105">
    <property type="protein sequence ID" value="KAF2893269.1"/>
    <property type="molecule type" value="Genomic_DNA"/>
</dbReference>
<dbReference type="InterPro" id="IPR029526">
    <property type="entry name" value="PGBD"/>
</dbReference>
<proteinExistence type="predicted"/>